<reference evidence="12" key="1">
    <citation type="submission" date="2018-05" db="EMBL/GenBank/DDBJ databases">
        <authorList>
            <person name="Liu B.-T."/>
        </authorList>
    </citation>
    <scope>NUCLEOTIDE SEQUENCE [LARGE SCALE GENOMIC DNA]</scope>
    <source>
        <strain evidence="12">WD6-1</strain>
    </source>
</reference>
<evidence type="ECO:0000259" key="10">
    <source>
        <dbReference type="Pfam" id="PF00881"/>
    </source>
</evidence>
<evidence type="ECO:0000313" key="12">
    <source>
        <dbReference type="Proteomes" id="UP000245168"/>
    </source>
</evidence>
<sequence>MTDFAAPAFPVEGEPLEAAHTSPDTLTLQARRRSTVAKNMGEPGPSPDQLKTLINIGARTPDHGKLFPWRFIVFEGEARAKFGAILEKVLREAEPGGPEERYELERNRFLRAPVVIGVVSDVTENYKIPEWEQVLSAGAVCMNLLIAARAMGFAAQWLTEWYAYDRRVKRALGLESGERIAGFIYVGTATEAPAERKRKPPRVERWEG</sequence>
<dbReference type="Proteomes" id="UP000245168">
    <property type="component" value="Unassembled WGS sequence"/>
</dbReference>
<evidence type="ECO:0000256" key="7">
    <source>
        <dbReference type="PIRNR" id="PIRNR000232"/>
    </source>
</evidence>
<keyword evidence="4 7" id="KW-0521">NADP</keyword>
<dbReference type="InterPro" id="IPR052530">
    <property type="entry name" value="NAD(P)H_nitroreductase"/>
</dbReference>
<accession>A0A2U2BU09</accession>
<dbReference type="CDD" id="cd02135">
    <property type="entry name" value="YdjA-like"/>
    <property type="match status" value="1"/>
</dbReference>
<keyword evidence="3 7" id="KW-0288">FMN</keyword>
<comment type="cofactor">
    <cofactor evidence="8">
        <name>FMN</name>
        <dbReference type="ChEBI" id="CHEBI:58210"/>
    </cofactor>
    <text evidence="8">Binds 1 FMN per subunit.</text>
</comment>
<evidence type="ECO:0000256" key="9">
    <source>
        <dbReference type="SAM" id="MobiDB-lite"/>
    </source>
</evidence>
<gene>
    <name evidence="11" type="ORF">DDZ18_07365</name>
</gene>
<dbReference type="PANTHER" id="PTHR43821:SF1">
    <property type="entry name" value="NAD(P)H NITROREDUCTASE YDJA-RELATED"/>
    <property type="match status" value="1"/>
</dbReference>
<dbReference type="EMBL" id="QEXV01000003">
    <property type="protein sequence ID" value="PWE17482.1"/>
    <property type="molecule type" value="Genomic_DNA"/>
</dbReference>
<evidence type="ECO:0000256" key="2">
    <source>
        <dbReference type="ARBA" id="ARBA00022630"/>
    </source>
</evidence>
<evidence type="ECO:0000256" key="1">
    <source>
        <dbReference type="ARBA" id="ARBA00007118"/>
    </source>
</evidence>
<organism evidence="11 12">
    <name type="scientific">Marinicauda salina</name>
    <dbReference type="NCBI Taxonomy" id="2135793"/>
    <lineage>
        <taxon>Bacteria</taxon>
        <taxon>Pseudomonadati</taxon>
        <taxon>Pseudomonadota</taxon>
        <taxon>Alphaproteobacteria</taxon>
        <taxon>Maricaulales</taxon>
        <taxon>Maricaulaceae</taxon>
        <taxon>Marinicauda</taxon>
    </lineage>
</organism>
<dbReference type="Gene3D" id="3.40.109.10">
    <property type="entry name" value="NADH Oxidase"/>
    <property type="match status" value="1"/>
</dbReference>
<dbReference type="InterPro" id="IPR000415">
    <property type="entry name" value="Nitroreductase-like"/>
</dbReference>
<comment type="similarity">
    <text evidence="1 7">Belongs to the nitroreductase family.</text>
</comment>
<dbReference type="InterPro" id="IPR029479">
    <property type="entry name" value="Nitroreductase"/>
</dbReference>
<keyword evidence="6 7" id="KW-0520">NAD</keyword>
<evidence type="ECO:0000256" key="4">
    <source>
        <dbReference type="ARBA" id="ARBA00022857"/>
    </source>
</evidence>
<dbReference type="Pfam" id="PF00881">
    <property type="entry name" value="Nitroreductase"/>
    <property type="match status" value="1"/>
</dbReference>
<feature type="binding site" evidence="8">
    <location>
        <position position="59"/>
    </location>
    <ligand>
        <name>FMN</name>
        <dbReference type="ChEBI" id="CHEBI:58210"/>
        <note>ligand shared between dimeric partners</note>
    </ligand>
</feature>
<feature type="binding site" description="in other chain" evidence="8">
    <location>
        <begin position="157"/>
        <end position="159"/>
    </location>
    <ligand>
        <name>FMN</name>
        <dbReference type="ChEBI" id="CHEBI:58210"/>
        <note>ligand shared between dimeric partners</note>
    </ligand>
</feature>
<keyword evidence="12" id="KW-1185">Reference proteome</keyword>
<dbReference type="PANTHER" id="PTHR43821">
    <property type="entry name" value="NAD(P)H NITROREDUCTASE YDJA-RELATED"/>
    <property type="match status" value="1"/>
</dbReference>
<name>A0A2U2BU09_9PROT</name>
<keyword evidence="5 7" id="KW-0560">Oxidoreductase</keyword>
<evidence type="ECO:0000256" key="5">
    <source>
        <dbReference type="ARBA" id="ARBA00023002"/>
    </source>
</evidence>
<dbReference type="EC" id="1.-.-.-" evidence="7"/>
<evidence type="ECO:0000256" key="8">
    <source>
        <dbReference type="PIRSR" id="PIRSR000232-1"/>
    </source>
</evidence>
<comment type="caution">
    <text evidence="11">The sequence shown here is derived from an EMBL/GenBank/DDBJ whole genome shotgun (WGS) entry which is preliminary data.</text>
</comment>
<dbReference type="PIRSF" id="PIRSF000232">
    <property type="entry name" value="YdjA"/>
    <property type="match status" value="1"/>
</dbReference>
<dbReference type="GO" id="GO:0016491">
    <property type="term" value="F:oxidoreductase activity"/>
    <property type="evidence" value="ECO:0007669"/>
    <property type="project" value="UniProtKB-UniRule"/>
</dbReference>
<feature type="binding site" description="in other chain" evidence="8">
    <location>
        <begin position="32"/>
        <end position="34"/>
    </location>
    <ligand>
        <name>FMN</name>
        <dbReference type="ChEBI" id="CHEBI:58210"/>
        <note>ligand shared between dimeric partners</note>
    </ligand>
</feature>
<dbReference type="InterPro" id="IPR026021">
    <property type="entry name" value="YdjA-like"/>
</dbReference>
<proteinExistence type="inferred from homology"/>
<dbReference type="RefSeq" id="WP_109252713.1">
    <property type="nucleotide sequence ID" value="NZ_QEXV01000003.1"/>
</dbReference>
<evidence type="ECO:0000313" key="11">
    <source>
        <dbReference type="EMBL" id="PWE17482.1"/>
    </source>
</evidence>
<dbReference type="SUPFAM" id="SSF55469">
    <property type="entry name" value="FMN-dependent nitroreductase-like"/>
    <property type="match status" value="1"/>
</dbReference>
<evidence type="ECO:0000256" key="3">
    <source>
        <dbReference type="ARBA" id="ARBA00022643"/>
    </source>
</evidence>
<protein>
    <recommendedName>
        <fullName evidence="7">Putative NAD(P)H nitroreductase</fullName>
        <ecNumber evidence="7">1.-.-.-</ecNumber>
    </recommendedName>
</protein>
<dbReference type="AlphaFoldDB" id="A0A2U2BU09"/>
<feature type="region of interest" description="Disordered" evidence="9">
    <location>
        <begin position="1"/>
        <end position="23"/>
    </location>
</feature>
<dbReference type="OrthoDB" id="9804207at2"/>
<keyword evidence="2 7" id="KW-0285">Flavoprotein</keyword>
<feature type="domain" description="Nitroreductase" evidence="10">
    <location>
        <begin position="32"/>
        <end position="187"/>
    </location>
</feature>
<evidence type="ECO:0000256" key="6">
    <source>
        <dbReference type="ARBA" id="ARBA00023027"/>
    </source>
</evidence>
<feature type="binding site" evidence="8">
    <location>
        <position position="63"/>
    </location>
    <ligand>
        <name>FMN</name>
        <dbReference type="ChEBI" id="CHEBI:58210"/>
        <note>ligand shared between dimeric partners</note>
    </ligand>
</feature>